<gene>
    <name evidence="1" type="ORF">METZ01_LOCUS400015</name>
</gene>
<evidence type="ECO:0000313" key="1">
    <source>
        <dbReference type="EMBL" id="SVD47161.1"/>
    </source>
</evidence>
<protein>
    <submittedName>
        <fullName evidence="1">Uncharacterized protein</fullName>
    </submittedName>
</protein>
<dbReference type="AlphaFoldDB" id="A0A382VMP2"/>
<name>A0A382VMP2_9ZZZZ</name>
<reference evidence="1" key="1">
    <citation type="submission" date="2018-05" db="EMBL/GenBank/DDBJ databases">
        <authorList>
            <person name="Lanie J.A."/>
            <person name="Ng W.-L."/>
            <person name="Kazmierczak K.M."/>
            <person name="Andrzejewski T.M."/>
            <person name="Davidsen T.M."/>
            <person name="Wayne K.J."/>
            <person name="Tettelin H."/>
            <person name="Glass J.I."/>
            <person name="Rusch D."/>
            <person name="Podicherti R."/>
            <person name="Tsui H.-C.T."/>
            <person name="Winkler M.E."/>
        </authorList>
    </citation>
    <scope>NUCLEOTIDE SEQUENCE</scope>
</reference>
<proteinExistence type="predicted"/>
<dbReference type="EMBL" id="UINC01152794">
    <property type="protein sequence ID" value="SVD47161.1"/>
    <property type="molecule type" value="Genomic_DNA"/>
</dbReference>
<feature type="non-terminal residue" evidence="1">
    <location>
        <position position="64"/>
    </location>
</feature>
<organism evidence="1">
    <name type="scientific">marine metagenome</name>
    <dbReference type="NCBI Taxonomy" id="408172"/>
    <lineage>
        <taxon>unclassified sequences</taxon>
        <taxon>metagenomes</taxon>
        <taxon>ecological metagenomes</taxon>
    </lineage>
</organism>
<accession>A0A382VMP2</accession>
<sequence>MALKNQFFIGCLLIIIWGADCPDHFIEIDEKCYYKKHLDVLQDFIDINESLYKMEPLELGFQEW</sequence>